<evidence type="ECO:0000313" key="2">
    <source>
        <dbReference type="EMBL" id="SDR48689.1"/>
    </source>
</evidence>
<keyword evidence="3" id="KW-1185">Reference proteome</keyword>
<keyword evidence="1" id="KW-0472">Membrane</keyword>
<evidence type="ECO:0000256" key="1">
    <source>
        <dbReference type="SAM" id="Phobius"/>
    </source>
</evidence>
<sequence length="194" mass="20944">MAAHLSETLRLQDERWLKYFYFTRAAFSVIWVALALIVGQHVTAIGAALLVVYPLWDALANYVDMSRSGGMRKNSTQAFNVFASLAIAIAVIVVLHVDTNSVLDVFGVWAVMSGLLQLATAVRRRKYFGAQWAMILSGGQSALAGVLFIAQAHASVPPAIVKVAGYAGVGAIYFLVSALWLSAGQLRRKFASVP</sequence>
<dbReference type="Pfam" id="PF03729">
    <property type="entry name" value="DUF308"/>
    <property type="match status" value="1"/>
</dbReference>
<reference evidence="3" key="1">
    <citation type="submission" date="2016-10" db="EMBL/GenBank/DDBJ databases">
        <authorList>
            <person name="Varghese N."/>
        </authorList>
    </citation>
    <scope>NUCLEOTIDE SEQUENCE [LARGE SCALE GENOMIC DNA]</scope>
    <source>
        <strain evidence="3">GAS106B</strain>
    </source>
</reference>
<proteinExistence type="predicted"/>
<feature type="transmembrane region" description="Helical" evidence="1">
    <location>
        <begin position="159"/>
        <end position="181"/>
    </location>
</feature>
<dbReference type="AlphaFoldDB" id="A0A1H1JFB0"/>
<dbReference type="InterPro" id="IPR005325">
    <property type="entry name" value="DUF308_memb"/>
</dbReference>
<feature type="transmembrane region" description="Helical" evidence="1">
    <location>
        <begin position="75"/>
        <end position="95"/>
    </location>
</feature>
<gene>
    <name evidence="2" type="ORF">SAMN05443245_6258</name>
</gene>
<dbReference type="EMBL" id="FNKP01000003">
    <property type="protein sequence ID" value="SDR48689.1"/>
    <property type="molecule type" value="Genomic_DNA"/>
</dbReference>
<keyword evidence="1" id="KW-0812">Transmembrane</keyword>
<accession>A0A1H1JFB0</accession>
<dbReference type="RefSeq" id="WP_074771482.1">
    <property type="nucleotide sequence ID" value="NZ_FNKP01000003.1"/>
</dbReference>
<protein>
    <recommendedName>
        <fullName evidence="4">DUF308 domain-containing protein</fullName>
    </recommendedName>
</protein>
<dbReference type="OrthoDB" id="960912at2"/>
<keyword evidence="1" id="KW-1133">Transmembrane helix</keyword>
<evidence type="ECO:0000313" key="3">
    <source>
        <dbReference type="Proteomes" id="UP000183487"/>
    </source>
</evidence>
<name>A0A1H1JFB0_9BURK</name>
<organism evidence="2 3">
    <name type="scientific">Paraburkholderia fungorum</name>
    <dbReference type="NCBI Taxonomy" id="134537"/>
    <lineage>
        <taxon>Bacteria</taxon>
        <taxon>Pseudomonadati</taxon>
        <taxon>Pseudomonadota</taxon>
        <taxon>Betaproteobacteria</taxon>
        <taxon>Burkholderiales</taxon>
        <taxon>Burkholderiaceae</taxon>
        <taxon>Paraburkholderia</taxon>
    </lineage>
</organism>
<feature type="transmembrane region" description="Helical" evidence="1">
    <location>
        <begin position="21"/>
        <end position="38"/>
    </location>
</feature>
<feature type="transmembrane region" description="Helical" evidence="1">
    <location>
        <begin position="132"/>
        <end position="153"/>
    </location>
</feature>
<feature type="transmembrane region" description="Helical" evidence="1">
    <location>
        <begin position="101"/>
        <end position="120"/>
    </location>
</feature>
<evidence type="ECO:0008006" key="4">
    <source>
        <dbReference type="Google" id="ProtNLM"/>
    </source>
</evidence>
<dbReference type="Proteomes" id="UP000183487">
    <property type="component" value="Unassembled WGS sequence"/>
</dbReference>
<feature type="transmembrane region" description="Helical" evidence="1">
    <location>
        <begin position="44"/>
        <end position="63"/>
    </location>
</feature>